<keyword evidence="3 12" id="KW-0812">Transmembrane</keyword>
<evidence type="ECO:0000256" key="6">
    <source>
        <dbReference type="ARBA" id="ARBA00023034"/>
    </source>
</evidence>
<evidence type="ECO:0000256" key="9">
    <source>
        <dbReference type="ARBA" id="ARBA00038600"/>
    </source>
</evidence>
<evidence type="ECO:0000259" key="13">
    <source>
        <dbReference type="Pfam" id="PF01545"/>
    </source>
</evidence>
<evidence type="ECO:0000256" key="7">
    <source>
        <dbReference type="ARBA" id="ARBA00023065"/>
    </source>
</evidence>
<feature type="domain" description="Cation efflux protein transmembrane" evidence="13">
    <location>
        <begin position="361"/>
        <end position="445"/>
    </location>
</feature>
<proteinExistence type="predicted"/>
<keyword evidence="15" id="KW-1185">Reference proteome</keyword>
<name>A0A9P6H8A4_9AGAM</name>
<protein>
    <recommendedName>
        <fullName evidence="13">Cation efflux protein transmembrane domain-containing protein</fullName>
    </recommendedName>
</protein>
<dbReference type="GO" id="GO:0008324">
    <property type="term" value="F:monoatomic cation transmembrane transporter activity"/>
    <property type="evidence" value="ECO:0007669"/>
    <property type="project" value="InterPro"/>
</dbReference>
<feature type="region of interest" description="Disordered" evidence="11">
    <location>
        <begin position="53"/>
        <end position="248"/>
    </location>
</feature>
<dbReference type="InterPro" id="IPR027469">
    <property type="entry name" value="Cation_efflux_TMD_sf"/>
</dbReference>
<evidence type="ECO:0000256" key="10">
    <source>
        <dbReference type="ARBA" id="ARBA00045455"/>
    </source>
</evidence>
<keyword evidence="2" id="KW-0813">Transport</keyword>
<gene>
    <name evidence="14" type="ORF">BJ322DRAFT_1079431</name>
</gene>
<feature type="compositionally biased region" description="Low complexity" evidence="11">
    <location>
        <begin position="223"/>
        <end position="238"/>
    </location>
</feature>
<dbReference type="PANTHER" id="PTHR46531">
    <property type="entry name" value="ZINC TRANSPORTER 6"/>
    <property type="match status" value="1"/>
</dbReference>
<dbReference type="Pfam" id="PF01545">
    <property type="entry name" value="Cation_efflux"/>
    <property type="match status" value="1"/>
</dbReference>
<comment type="caution">
    <text evidence="14">The sequence shown here is derived from an EMBL/GenBank/DDBJ whole genome shotgun (WGS) entry which is preliminary data.</text>
</comment>
<evidence type="ECO:0000256" key="12">
    <source>
        <dbReference type="SAM" id="Phobius"/>
    </source>
</evidence>
<feature type="compositionally biased region" description="Basic residues" evidence="11">
    <location>
        <begin position="162"/>
        <end position="172"/>
    </location>
</feature>
<evidence type="ECO:0000256" key="1">
    <source>
        <dbReference type="ARBA" id="ARBA00004166"/>
    </source>
</evidence>
<dbReference type="GO" id="GO:0030003">
    <property type="term" value="P:intracellular monoatomic cation homeostasis"/>
    <property type="evidence" value="ECO:0007669"/>
    <property type="project" value="UniProtKB-ARBA"/>
</dbReference>
<evidence type="ECO:0000256" key="2">
    <source>
        <dbReference type="ARBA" id="ARBA00022448"/>
    </source>
</evidence>
<dbReference type="GO" id="GO:0006829">
    <property type="term" value="P:zinc ion transport"/>
    <property type="evidence" value="ECO:0007669"/>
    <property type="project" value="TreeGrafter"/>
</dbReference>
<keyword evidence="5 12" id="KW-1133">Transmembrane helix</keyword>
<dbReference type="GO" id="GO:0016020">
    <property type="term" value="C:membrane"/>
    <property type="evidence" value="ECO:0007669"/>
    <property type="project" value="InterPro"/>
</dbReference>
<dbReference type="PANTHER" id="PTHR46531:SF1">
    <property type="entry name" value="ZINC TRANSPORTER 6"/>
    <property type="match status" value="1"/>
</dbReference>
<dbReference type="Proteomes" id="UP000736335">
    <property type="component" value="Unassembled WGS sequence"/>
</dbReference>
<evidence type="ECO:0000313" key="14">
    <source>
        <dbReference type="EMBL" id="KAF9781171.1"/>
    </source>
</evidence>
<dbReference type="AlphaFoldDB" id="A0A9P6H8A4"/>
<accession>A0A9P6H8A4</accession>
<evidence type="ECO:0000313" key="15">
    <source>
        <dbReference type="Proteomes" id="UP000736335"/>
    </source>
</evidence>
<dbReference type="SUPFAM" id="SSF161111">
    <property type="entry name" value="Cation efflux protein transmembrane domain-like"/>
    <property type="match status" value="1"/>
</dbReference>
<feature type="compositionally biased region" description="Polar residues" evidence="11">
    <location>
        <begin position="53"/>
        <end position="63"/>
    </location>
</feature>
<sequence length="653" mass="70632">MTNENGGPTFVIHEIPATPGLDAMESQPNFPRTRVHSTPGVGTRPLTIGIPTSQSLQPTQYHPTSAGPYNLSFGNKANLNGNGRTPLNHSSHSRTKSLSTRNPNEYSPPLRSPLSNSFSPPRQSMLPHPPDSPSLKTFAFPQSVSAPEMQPRSMSLGQPTSSRRHTHNRIHSRNLSVFFPRPGTTPEPTIEEDSVDIPAPVTTIEERPSNDGLRAGFRFGGQSSTSDNSLTPSSSSGSRPARRGHHHKHSMSHNFFSFLEPGSQHSDMATSSGPPSASSTMTDFADAVVPPLVVPTVPVVPTVHPSAVVSCVVEGILGAAVWVTGQQTGSLSCTGLGYWVVFDSFGVALSRVIPGYLARDSMQSRGRRTYGNGRLETVLMFAQSVYLIFASVYMCKETVEHLLLSAGDDQQHHADHHHHFDGGALPMVLAFLSLIMVVVNALGFENHLKLVEVTGSQLPQLTSLLPSTRTSFHVPKGSNKQPTPIDTVLSNPFALSPIAFSLALVFPPLFLPAHQIRSFDLFLAAVQVLVTFSVAYPASVALGSVLLQTSPARGLTSGRMEAFLRVMKEIERHPQVLHLPPPHIWQLTPSTPAKQSLVVTLELHVRKDLDDDDVLKLSRWAWDRCVSALGFGRNASRLPEGVVPEVTVGVVKG</sequence>
<keyword evidence="4" id="KW-0862">Zinc</keyword>
<keyword evidence="6" id="KW-0333">Golgi apparatus</keyword>
<feature type="compositionally biased region" description="Polar residues" evidence="11">
    <location>
        <begin position="72"/>
        <end position="105"/>
    </location>
</feature>
<reference evidence="14" key="2">
    <citation type="submission" date="2020-11" db="EMBL/GenBank/DDBJ databases">
        <authorList>
            <consortium name="DOE Joint Genome Institute"/>
            <person name="Kuo A."/>
            <person name="Miyauchi S."/>
            <person name="Kiss E."/>
            <person name="Drula E."/>
            <person name="Kohler A."/>
            <person name="Sanchez-Garcia M."/>
            <person name="Andreopoulos B."/>
            <person name="Barry K.W."/>
            <person name="Bonito G."/>
            <person name="Buee M."/>
            <person name="Carver A."/>
            <person name="Chen C."/>
            <person name="Cichocki N."/>
            <person name="Clum A."/>
            <person name="Culley D."/>
            <person name="Crous P.W."/>
            <person name="Fauchery L."/>
            <person name="Girlanda M."/>
            <person name="Hayes R."/>
            <person name="Keri Z."/>
            <person name="Labutti K."/>
            <person name="Lipzen A."/>
            <person name="Lombard V."/>
            <person name="Magnuson J."/>
            <person name="Maillard F."/>
            <person name="Morin E."/>
            <person name="Murat C."/>
            <person name="Nolan M."/>
            <person name="Ohm R."/>
            <person name="Pangilinan J."/>
            <person name="Pereira M."/>
            <person name="Perotto S."/>
            <person name="Peter M."/>
            <person name="Riley R."/>
            <person name="Sitrit Y."/>
            <person name="Stielow B."/>
            <person name="Szollosi G."/>
            <person name="Zifcakova L."/>
            <person name="Stursova M."/>
            <person name="Spatafora J.W."/>
            <person name="Tedersoo L."/>
            <person name="Vaario L.-M."/>
            <person name="Yamada A."/>
            <person name="Yan M."/>
            <person name="Wang P."/>
            <person name="Xu J."/>
            <person name="Bruns T."/>
            <person name="Baldrian P."/>
            <person name="Vilgalys R."/>
            <person name="Henrissat B."/>
            <person name="Grigoriev I.V."/>
            <person name="Hibbett D."/>
            <person name="Nagy L.G."/>
            <person name="Martin F.M."/>
        </authorList>
    </citation>
    <scope>NUCLEOTIDE SEQUENCE</scope>
    <source>
        <strain evidence="14">UH-Tt-Lm1</strain>
    </source>
</reference>
<dbReference type="InterPro" id="IPR052005">
    <property type="entry name" value="CDF_SLC30A"/>
</dbReference>
<dbReference type="OrthoDB" id="5382797at2759"/>
<feature type="compositionally biased region" description="Polar residues" evidence="11">
    <location>
        <begin position="152"/>
        <end position="161"/>
    </location>
</feature>
<organism evidence="14 15">
    <name type="scientific">Thelephora terrestris</name>
    <dbReference type="NCBI Taxonomy" id="56493"/>
    <lineage>
        <taxon>Eukaryota</taxon>
        <taxon>Fungi</taxon>
        <taxon>Dikarya</taxon>
        <taxon>Basidiomycota</taxon>
        <taxon>Agaricomycotina</taxon>
        <taxon>Agaricomycetes</taxon>
        <taxon>Thelephorales</taxon>
        <taxon>Thelephoraceae</taxon>
        <taxon>Thelephora</taxon>
    </lineage>
</organism>
<comment type="function">
    <text evidence="10">Has probably no intrinsic transporter activity but together with SLC30A5 forms a functional zinc ion:proton antiporter heterodimer, mediating zinc entry into the lumen of organelles along the secretory pathway. As part of that zinc ion:proton antiporter, contributes to zinc ion homeostasis within the early secretory pathway and regulates the activation and folding of enzymes like alkaline phosphatases and enzymes involved in phosphatidylinositol glycan anchor biosynthesis.</text>
</comment>
<dbReference type="EMBL" id="WIUZ02000014">
    <property type="protein sequence ID" value="KAF9781171.1"/>
    <property type="molecule type" value="Genomic_DNA"/>
</dbReference>
<feature type="compositionally biased region" description="Polar residues" evidence="11">
    <location>
        <begin position="113"/>
        <end position="122"/>
    </location>
</feature>
<feature type="transmembrane region" description="Helical" evidence="12">
    <location>
        <begin position="336"/>
        <end position="357"/>
    </location>
</feature>
<dbReference type="Gene3D" id="1.20.1510.10">
    <property type="entry name" value="Cation efflux protein transmembrane domain"/>
    <property type="match status" value="1"/>
</dbReference>
<evidence type="ECO:0000256" key="8">
    <source>
        <dbReference type="ARBA" id="ARBA00023136"/>
    </source>
</evidence>
<feature type="transmembrane region" description="Helical" evidence="12">
    <location>
        <begin position="424"/>
        <end position="444"/>
    </location>
</feature>
<dbReference type="InterPro" id="IPR058533">
    <property type="entry name" value="Cation_efflux_TM"/>
</dbReference>
<comment type="subunit">
    <text evidence="9">Heterodimer with SLC30A5; form a functional zinc ion transmembrane transporter.</text>
</comment>
<keyword evidence="7" id="KW-0406">Ion transport</keyword>
<reference evidence="14" key="1">
    <citation type="journal article" date="2020" name="Nat. Commun.">
        <title>Large-scale genome sequencing of mycorrhizal fungi provides insights into the early evolution of symbiotic traits.</title>
        <authorList>
            <person name="Miyauchi S."/>
            <person name="Kiss E."/>
            <person name="Kuo A."/>
            <person name="Drula E."/>
            <person name="Kohler A."/>
            <person name="Sanchez-Garcia M."/>
            <person name="Morin E."/>
            <person name="Andreopoulos B."/>
            <person name="Barry K.W."/>
            <person name="Bonito G."/>
            <person name="Buee M."/>
            <person name="Carver A."/>
            <person name="Chen C."/>
            <person name="Cichocki N."/>
            <person name="Clum A."/>
            <person name="Culley D."/>
            <person name="Crous P.W."/>
            <person name="Fauchery L."/>
            <person name="Girlanda M."/>
            <person name="Hayes R.D."/>
            <person name="Keri Z."/>
            <person name="LaButti K."/>
            <person name="Lipzen A."/>
            <person name="Lombard V."/>
            <person name="Magnuson J."/>
            <person name="Maillard F."/>
            <person name="Murat C."/>
            <person name="Nolan M."/>
            <person name="Ohm R.A."/>
            <person name="Pangilinan J."/>
            <person name="Pereira M.F."/>
            <person name="Perotto S."/>
            <person name="Peter M."/>
            <person name="Pfister S."/>
            <person name="Riley R."/>
            <person name="Sitrit Y."/>
            <person name="Stielow J.B."/>
            <person name="Szollosi G."/>
            <person name="Zifcakova L."/>
            <person name="Stursova M."/>
            <person name="Spatafora J.W."/>
            <person name="Tedersoo L."/>
            <person name="Vaario L.M."/>
            <person name="Yamada A."/>
            <person name="Yan M."/>
            <person name="Wang P."/>
            <person name="Xu J."/>
            <person name="Bruns T."/>
            <person name="Baldrian P."/>
            <person name="Vilgalys R."/>
            <person name="Dunand C."/>
            <person name="Henrissat B."/>
            <person name="Grigoriev I.V."/>
            <person name="Hibbett D."/>
            <person name="Nagy L.G."/>
            <person name="Martin F.M."/>
        </authorList>
    </citation>
    <scope>NUCLEOTIDE SEQUENCE</scope>
    <source>
        <strain evidence="14">UH-Tt-Lm1</strain>
    </source>
</reference>
<dbReference type="GO" id="GO:0098771">
    <property type="term" value="P:inorganic ion homeostasis"/>
    <property type="evidence" value="ECO:0007669"/>
    <property type="project" value="UniProtKB-ARBA"/>
</dbReference>
<evidence type="ECO:0000256" key="3">
    <source>
        <dbReference type="ARBA" id="ARBA00022692"/>
    </source>
</evidence>
<evidence type="ECO:0000256" key="11">
    <source>
        <dbReference type="SAM" id="MobiDB-lite"/>
    </source>
</evidence>
<evidence type="ECO:0000256" key="5">
    <source>
        <dbReference type="ARBA" id="ARBA00022989"/>
    </source>
</evidence>
<feature type="transmembrane region" description="Helical" evidence="12">
    <location>
        <begin position="378"/>
        <end position="394"/>
    </location>
</feature>
<feature type="transmembrane region" description="Helical" evidence="12">
    <location>
        <begin position="488"/>
        <end position="510"/>
    </location>
</feature>
<feature type="transmembrane region" description="Helical" evidence="12">
    <location>
        <begin position="522"/>
        <end position="547"/>
    </location>
</feature>
<dbReference type="GO" id="GO:0005794">
    <property type="term" value="C:Golgi apparatus"/>
    <property type="evidence" value="ECO:0007669"/>
    <property type="project" value="UniProtKB-SubCell"/>
</dbReference>
<comment type="subcellular location">
    <subcellularLocation>
        <location evidence="1">Golgi apparatus</location>
        <location evidence="1">trans-Golgi network membrane</location>
        <topology evidence="1">Multi-pass membrane protein</topology>
    </subcellularLocation>
</comment>
<keyword evidence="8 12" id="KW-0472">Membrane</keyword>
<evidence type="ECO:0000256" key="4">
    <source>
        <dbReference type="ARBA" id="ARBA00022833"/>
    </source>
</evidence>